<dbReference type="PANTHER" id="PTHR32341:SF17">
    <property type="entry name" value="IRG-TYPE G DOMAIN-CONTAINING PROTEIN"/>
    <property type="match status" value="1"/>
</dbReference>
<keyword evidence="7" id="KW-1185">Reference proteome</keyword>
<dbReference type="PROSITE" id="PS51716">
    <property type="entry name" value="G_IRG"/>
    <property type="match status" value="1"/>
</dbReference>
<comment type="similarity">
    <text evidence="1">Belongs to the TRAFAC class dynamin-like GTPase superfamily. IRG family.</text>
</comment>
<dbReference type="InterPro" id="IPR007743">
    <property type="entry name" value="Immunity-related_GTPase-like"/>
</dbReference>
<evidence type="ECO:0000259" key="5">
    <source>
        <dbReference type="PROSITE" id="PS51716"/>
    </source>
</evidence>
<evidence type="ECO:0000256" key="1">
    <source>
        <dbReference type="ARBA" id="ARBA00005429"/>
    </source>
</evidence>
<dbReference type="FunFam" id="3.40.50.300:FF:000541">
    <property type="entry name" value="Immunity related GTPase M"/>
    <property type="match status" value="1"/>
</dbReference>
<accession>A0AA40HFC2</accession>
<evidence type="ECO:0000313" key="6">
    <source>
        <dbReference type="EMBL" id="KAK1330113.1"/>
    </source>
</evidence>
<keyword evidence="3" id="KW-0378">Hydrolase</keyword>
<protein>
    <recommendedName>
        <fullName evidence="5">IRG-type G domain-containing protein</fullName>
    </recommendedName>
</protein>
<dbReference type="SUPFAM" id="SSF52540">
    <property type="entry name" value="P-loop containing nucleoside triphosphate hydrolases"/>
    <property type="match status" value="1"/>
</dbReference>
<proteinExistence type="inferred from homology"/>
<dbReference type="PANTHER" id="PTHR32341">
    <property type="entry name" value="INTERFERON-INDUCIBLE GTPASE"/>
    <property type="match status" value="1"/>
</dbReference>
<dbReference type="GO" id="GO:0003924">
    <property type="term" value="F:GTPase activity"/>
    <property type="evidence" value="ECO:0007669"/>
    <property type="project" value="TreeGrafter"/>
</dbReference>
<dbReference type="Gene3D" id="3.40.50.300">
    <property type="entry name" value="P-loop containing nucleotide triphosphate hydrolases"/>
    <property type="match status" value="1"/>
</dbReference>
<keyword evidence="2" id="KW-0547">Nucleotide-binding</keyword>
<evidence type="ECO:0000256" key="3">
    <source>
        <dbReference type="ARBA" id="ARBA00022801"/>
    </source>
</evidence>
<comment type="caution">
    <text evidence="6">The sequence shown here is derived from an EMBL/GenBank/DDBJ whole genome shotgun (WGS) entry which is preliminary data.</text>
</comment>
<feature type="domain" description="IRG-type G" evidence="5">
    <location>
        <begin position="122"/>
        <end position="304"/>
    </location>
</feature>
<dbReference type="GO" id="GO:0005525">
    <property type="term" value="F:GTP binding"/>
    <property type="evidence" value="ECO:0007669"/>
    <property type="project" value="UniProtKB-KW"/>
</dbReference>
<evidence type="ECO:0000313" key="7">
    <source>
        <dbReference type="Proteomes" id="UP001177744"/>
    </source>
</evidence>
<dbReference type="InterPro" id="IPR051515">
    <property type="entry name" value="IRG"/>
</dbReference>
<dbReference type="GO" id="GO:0016020">
    <property type="term" value="C:membrane"/>
    <property type="evidence" value="ECO:0007669"/>
    <property type="project" value="InterPro"/>
</dbReference>
<keyword evidence="4" id="KW-0342">GTP-binding</keyword>
<sequence>MTCLASPGKSLARQGLDAVVQFHVSAGSLSIPSEDSKPRGRSGGARALWFLSRRALRSQAARSSSPKDVELGVRQPMENQIFQSKISELAQDTGALKETFEAGNLPAVAAKLQATLHSLENVRLDIGITGGTGSGKSTFVNAIRGLGDEDLNSAGTGVVEMTVEPTPYSHPKYLNITIWDLPGIDTPTFQADEYLQRVLVDRYDFFIIITSDSFTANHAQLAHGLLQRGKGFYFIRSKVDVDMAASRRRRPRTFSEERVLSQIREDCWQRLEAEGLKDPKVFLLSMFEVGKYDFCLLEESMVEGVESHKRHALVVALPNISKAILAKKEASLRQHIWLVATVACGINSSPVPGVQDVACDLYRLIHALEGYYHSFGLDEDSLVKLAEQTGQPLHRFLEAIQGPKTTVTKELVVDLLGQASRDASTFTQELLNVPVLGALATCGISFATVYQMLRLSLDVAAEDAHMLIQTFLNTTEQSLSENFNQ</sequence>
<dbReference type="Pfam" id="PF05049">
    <property type="entry name" value="IIGP"/>
    <property type="match status" value="1"/>
</dbReference>
<organism evidence="6 7">
    <name type="scientific">Cnephaeus nilssonii</name>
    <name type="common">Northern bat</name>
    <name type="synonym">Eptesicus nilssonii</name>
    <dbReference type="NCBI Taxonomy" id="3371016"/>
    <lineage>
        <taxon>Eukaryota</taxon>
        <taxon>Metazoa</taxon>
        <taxon>Chordata</taxon>
        <taxon>Craniata</taxon>
        <taxon>Vertebrata</taxon>
        <taxon>Euteleostomi</taxon>
        <taxon>Mammalia</taxon>
        <taxon>Eutheria</taxon>
        <taxon>Laurasiatheria</taxon>
        <taxon>Chiroptera</taxon>
        <taxon>Yangochiroptera</taxon>
        <taxon>Vespertilionidae</taxon>
        <taxon>Cnephaeus</taxon>
    </lineage>
</organism>
<name>A0AA40HFC2_CNENI</name>
<dbReference type="AlphaFoldDB" id="A0AA40HFC2"/>
<evidence type="ECO:0000256" key="2">
    <source>
        <dbReference type="ARBA" id="ARBA00022741"/>
    </source>
</evidence>
<evidence type="ECO:0000256" key="4">
    <source>
        <dbReference type="ARBA" id="ARBA00023134"/>
    </source>
</evidence>
<dbReference type="InterPro" id="IPR027417">
    <property type="entry name" value="P-loop_NTPase"/>
</dbReference>
<reference evidence="6" key="1">
    <citation type="submission" date="2023-06" db="EMBL/GenBank/DDBJ databases">
        <title>Reference genome for the Northern bat (Eptesicus nilssonii), a most northern bat species.</title>
        <authorList>
            <person name="Laine V.N."/>
            <person name="Pulliainen A.T."/>
            <person name="Lilley T.M."/>
        </authorList>
    </citation>
    <scope>NUCLEOTIDE SEQUENCE</scope>
    <source>
        <strain evidence="6">BLF_Eptnil</strain>
        <tissue evidence="6">Kidney</tissue>
    </source>
</reference>
<gene>
    <name evidence="6" type="ORF">QTO34_010299</name>
</gene>
<dbReference type="EMBL" id="JAULJE010000021">
    <property type="protein sequence ID" value="KAK1330113.1"/>
    <property type="molecule type" value="Genomic_DNA"/>
</dbReference>
<dbReference type="Proteomes" id="UP001177744">
    <property type="component" value="Unassembled WGS sequence"/>
</dbReference>
<dbReference type="InterPro" id="IPR030385">
    <property type="entry name" value="G_IRG_dom"/>
</dbReference>